<reference evidence="1" key="1">
    <citation type="journal article" date="2022" name="Int. J. Mol. Sci.">
        <title>Draft Genome of Tanacetum Coccineum: Genomic Comparison of Closely Related Tanacetum-Family Plants.</title>
        <authorList>
            <person name="Yamashiro T."/>
            <person name="Shiraishi A."/>
            <person name="Nakayama K."/>
            <person name="Satake H."/>
        </authorList>
    </citation>
    <scope>NUCLEOTIDE SEQUENCE</scope>
</reference>
<evidence type="ECO:0008006" key="3">
    <source>
        <dbReference type="Google" id="ProtNLM"/>
    </source>
</evidence>
<evidence type="ECO:0000313" key="1">
    <source>
        <dbReference type="EMBL" id="GJT61018.1"/>
    </source>
</evidence>
<protein>
    <recommendedName>
        <fullName evidence="3">Peptidase A2 domain-containing protein</fullName>
    </recommendedName>
</protein>
<dbReference type="Pfam" id="PF13650">
    <property type="entry name" value="Asp_protease_2"/>
    <property type="match status" value="1"/>
</dbReference>
<proteinExistence type="predicted"/>
<dbReference type="PROSITE" id="PS00141">
    <property type="entry name" value="ASP_PROTEASE"/>
    <property type="match status" value="1"/>
</dbReference>
<accession>A0ABQ5FCX4</accession>
<sequence length="596" mass="67613">MRYSLPCKVDGQGAWDAELDLEDSTNYVTEKVLDSIGFVHVSLSDYGRKMVNDVNVEIHRVKFKTDFVVLDYANEGEPSIIVNNVIDLLEEIGSSSEEVDKMGKANRNKRYKINKLTPPPSLKLEEIPSTSTISPQLIYYPLTSKLREKMKKVLDIRYKELEEMKPILEVLENYVIYKKKLDEILMGKERLNNKDFSKEDKVGIIKHGLPKKMSDPRNYVLPVKINGVVEMVALVDTGASVSVLPYSLHKDLGLVTIAIGSTLRTCSAIIDMGRGEDDWLGNFEVGRDEDGNTKYGLVAPLFLDIEDDMERALVIEAYFNPFKYIIVFKKLVDFLDLKSHKDTLPNPLIAKYEKKNKKNTITYSLQPVSNGDGDVFVDYSWERALSIDDEVYLEWHILTLPEFALVLGLFTEDEVNHRLFSVHFGKLEVDDRQFDHREYWTKVGKPTLTNHKEVVVKKPLMRIMHKLISRGVNLAWIIADQLYKHAPGTKESSIICVGHCVTRIASSLGYCVDDEIKKCSEPIDCEYWTTKMLTEELDEKNLYLLKENGIPTQAGIGSRGDDYFTSAMPNFYGNSSGYAVGVSSGGAGFDDEDMDE</sequence>
<dbReference type="InterPro" id="IPR001969">
    <property type="entry name" value="Aspartic_peptidase_AS"/>
</dbReference>
<evidence type="ECO:0000313" key="2">
    <source>
        <dbReference type="Proteomes" id="UP001151760"/>
    </source>
</evidence>
<organism evidence="1 2">
    <name type="scientific">Tanacetum coccineum</name>
    <dbReference type="NCBI Taxonomy" id="301880"/>
    <lineage>
        <taxon>Eukaryota</taxon>
        <taxon>Viridiplantae</taxon>
        <taxon>Streptophyta</taxon>
        <taxon>Embryophyta</taxon>
        <taxon>Tracheophyta</taxon>
        <taxon>Spermatophyta</taxon>
        <taxon>Magnoliopsida</taxon>
        <taxon>eudicotyledons</taxon>
        <taxon>Gunneridae</taxon>
        <taxon>Pentapetalae</taxon>
        <taxon>asterids</taxon>
        <taxon>campanulids</taxon>
        <taxon>Asterales</taxon>
        <taxon>Asteraceae</taxon>
        <taxon>Asteroideae</taxon>
        <taxon>Anthemideae</taxon>
        <taxon>Anthemidinae</taxon>
        <taxon>Tanacetum</taxon>
    </lineage>
</organism>
<dbReference type="EMBL" id="BQNB010017251">
    <property type="protein sequence ID" value="GJT61018.1"/>
    <property type="molecule type" value="Genomic_DNA"/>
</dbReference>
<name>A0ABQ5FCX4_9ASTR</name>
<dbReference type="Gene3D" id="2.40.70.10">
    <property type="entry name" value="Acid Proteases"/>
    <property type="match status" value="1"/>
</dbReference>
<dbReference type="SUPFAM" id="SSF50630">
    <property type="entry name" value="Acid proteases"/>
    <property type="match status" value="1"/>
</dbReference>
<comment type="caution">
    <text evidence="1">The sequence shown here is derived from an EMBL/GenBank/DDBJ whole genome shotgun (WGS) entry which is preliminary data.</text>
</comment>
<keyword evidence="2" id="KW-1185">Reference proteome</keyword>
<reference evidence="1" key="2">
    <citation type="submission" date="2022-01" db="EMBL/GenBank/DDBJ databases">
        <authorList>
            <person name="Yamashiro T."/>
            <person name="Shiraishi A."/>
            <person name="Satake H."/>
            <person name="Nakayama K."/>
        </authorList>
    </citation>
    <scope>NUCLEOTIDE SEQUENCE</scope>
</reference>
<dbReference type="Proteomes" id="UP001151760">
    <property type="component" value="Unassembled WGS sequence"/>
</dbReference>
<gene>
    <name evidence="1" type="ORF">Tco_1004551</name>
</gene>
<dbReference type="InterPro" id="IPR021109">
    <property type="entry name" value="Peptidase_aspartic_dom_sf"/>
</dbReference>